<protein>
    <submittedName>
        <fullName evidence="1">Uncharacterized protein</fullName>
    </submittedName>
</protein>
<organism evidence="1 2">
    <name type="scientific">Streptomyces daqingensis</name>
    <dbReference type="NCBI Taxonomy" id="1472640"/>
    <lineage>
        <taxon>Bacteria</taxon>
        <taxon>Bacillati</taxon>
        <taxon>Actinomycetota</taxon>
        <taxon>Actinomycetes</taxon>
        <taxon>Kitasatosporales</taxon>
        <taxon>Streptomycetaceae</taxon>
        <taxon>Streptomyces</taxon>
    </lineage>
</organism>
<reference evidence="2" key="1">
    <citation type="journal article" date="2019" name="Int. J. Syst. Evol. Microbiol.">
        <title>The Global Catalogue of Microorganisms (GCM) 10K type strain sequencing project: providing services to taxonomists for standard genome sequencing and annotation.</title>
        <authorList>
            <consortium name="The Broad Institute Genomics Platform"/>
            <consortium name="The Broad Institute Genome Sequencing Center for Infectious Disease"/>
            <person name="Wu L."/>
            <person name="Ma J."/>
        </authorList>
    </citation>
    <scope>NUCLEOTIDE SEQUENCE [LARGE SCALE GENOMIC DNA]</scope>
    <source>
        <strain evidence="2">CGMCC 4.7178</strain>
    </source>
</reference>
<dbReference type="RefSeq" id="WP_189038099.1">
    <property type="nucleotide sequence ID" value="NZ_BMMP01000011.1"/>
</dbReference>
<evidence type="ECO:0000313" key="1">
    <source>
        <dbReference type="EMBL" id="GGO51909.1"/>
    </source>
</evidence>
<sequence length="165" mass="18269">MDKIVMILAGLHDAEADLALAFRRVAGRQETDERTRRLCRTLAQRCDRCAGRVRRLAGRYDEELPDRGDSGALAAAADSLQQGLAALVGSRPPQELLLLRDLRDLHLKAQPAAVHLALLKQAARAVRDRELLDEVTGLDEEIRTQLAWIRTRAREVAPQVPAAPD</sequence>
<dbReference type="Proteomes" id="UP000631535">
    <property type="component" value="Unassembled WGS sequence"/>
</dbReference>
<proteinExistence type="predicted"/>
<name>A0ABQ2MGX7_9ACTN</name>
<evidence type="ECO:0000313" key="2">
    <source>
        <dbReference type="Proteomes" id="UP000631535"/>
    </source>
</evidence>
<keyword evidence="2" id="KW-1185">Reference proteome</keyword>
<accession>A0ABQ2MGX7</accession>
<gene>
    <name evidence="1" type="ORF">GCM10012287_35020</name>
</gene>
<comment type="caution">
    <text evidence="1">The sequence shown here is derived from an EMBL/GenBank/DDBJ whole genome shotgun (WGS) entry which is preliminary data.</text>
</comment>
<dbReference type="EMBL" id="BMMP01000011">
    <property type="protein sequence ID" value="GGO51909.1"/>
    <property type="molecule type" value="Genomic_DNA"/>
</dbReference>